<dbReference type="Proteomes" id="UP000583944">
    <property type="component" value="Unassembled WGS sequence"/>
</dbReference>
<evidence type="ECO:0008006" key="4">
    <source>
        <dbReference type="Google" id="ProtNLM"/>
    </source>
</evidence>
<protein>
    <recommendedName>
        <fullName evidence="4">Transmembrane protein</fullName>
    </recommendedName>
</protein>
<keyword evidence="1" id="KW-1133">Transmembrane helix</keyword>
<proteinExistence type="predicted"/>
<accession>A0A7J6Y1I9</accession>
<sequence>MFVFKKYIYIYIFAAGNKEFLCVNRDVFAFVRCSGNEFSFSFVTHRRPCVCVCTALFSSFSSFFFSFFFCVCRSEREAEAEWEREGGRATMDALYLMSRAQFHQAATHISLYREDASPGYRTLGEECLRLVGLNPSRYVYWNVPNMSAYFGKTVPVDVHGGYVLVDEGAAGRLATSYGVLRYAYLSAAVRAREGGRWRYDFMTMNITLAVGVAGGFAALSVGRSRWAWMRRHPVGGIAVSLLAFLTGTVASRQAIRVLGVGIVTAHNSHKKALTKLNCADCFDDVNLYTAQQVEDLRKQEIPRQPGMPPPPEEFVKRFERGTQLQIKVLQADMDEVRAEKRRIGSHFCDVHRGLREDEGYAESVVLPISPVDTQRASERLRVERTEKKAE</sequence>
<evidence type="ECO:0000313" key="3">
    <source>
        <dbReference type="Proteomes" id="UP000583944"/>
    </source>
</evidence>
<evidence type="ECO:0000313" key="2">
    <source>
        <dbReference type="EMBL" id="KAF5220621.1"/>
    </source>
</evidence>
<keyword evidence="1" id="KW-0472">Membrane</keyword>
<feature type="transmembrane region" description="Helical" evidence="1">
    <location>
        <begin position="233"/>
        <end position="250"/>
    </location>
</feature>
<dbReference type="VEuPathDB" id="TriTrypDB:BCY84_19813"/>
<keyword evidence="1" id="KW-0812">Transmembrane</keyword>
<feature type="transmembrane region" description="Helical" evidence="1">
    <location>
        <begin position="201"/>
        <end position="221"/>
    </location>
</feature>
<name>A0A7J6Y1I9_TRYCR</name>
<organism evidence="2 3">
    <name type="scientific">Trypanosoma cruzi</name>
    <dbReference type="NCBI Taxonomy" id="5693"/>
    <lineage>
        <taxon>Eukaryota</taxon>
        <taxon>Discoba</taxon>
        <taxon>Euglenozoa</taxon>
        <taxon>Kinetoplastea</taxon>
        <taxon>Metakinetoplastina</taxon>
        <taxon>Trypanosomatida</taxon>
        <taxon>Trypanosomatidae</taxon>
        <taxon>Trypanosoma</taxon>
        <taxon>Schizotrypanum</taxon>
    </lineage>
</organism>
<comment type="caution">
    <text evidence="2">The sequence shown here is derived from an EMBL/GenBank/DDBJ whole genome shotgun (WGS) entry which is preliminary data.</text>
</comment>
<reference evidence="2 3" key="1">
    <citation type="journal article" date="2019" name="Genome Biol. Evol.">
        <title>Nanopore Sequencing Significantly Improves Genome Assembly of the Protozoan Parasite Trypanosoma cruzi.</title>
        <authorList>
            <person name="Diaz-Viraque F."/>
            <person name="Pita S."/>
            <person name="Greif G."/>
            <person name="de Souza R.C.M."/>
            <person name="Iraola G."/>
            <person name="Robello C."/>
        </authorList>
    </citation>
    <scope>NUCLEOTIDE SEQUENCE [LARGE SCALE GENOMIC DNA]</scope>
    <source>
        <strain evidence="2 3">Berenice</strain>
    </source>
</reference>
<evidence type="ECO:0000256" key="1">
    <source>
        <dbReference type="SAM" id="Phobius"/>
    </source>
</evidence>
<dbReference type="EMBL" id="JABDHM010000048">
    <property type="protein sequence ID" value="KAF5220621.1"/>
    <property type="molecule type" value="Genomic_DNA"/>
</dbReference>
<gene>
    <name evidence="2" type="ORF">ECC02_006340</name>
</gene>
<dbReference type="VEuPathDB" id="TriTrypDB:ECC02_006340"/>
<dbReference type="AlphaFoldDB" id="A0A7J6Y1I9"/>